<proteinExistence type="inferred from homology"/>
<comment type="similarity">
    <text evidence="2 8">Belongs to the peptidase M16 family.</text>
</comment>
<dbReference type="PROSITE" id="PS00143">
    <property type="entry name" value="INSULINASE"/>
    <property type="match status" value="1"/>
</dbReference>
<dbReference type="PANTHER" id="PTHR43690">
    <property type="entry name" value="NARDILYSIN"/>
    <property type="match status" value="1"/>
</dbReference>
<organism evidence="11 12">
    <name type="scientific">Photobacterium chitinilyticum</name>
    <dbReference type="NCBI Taxonomy" id="2485123"/>
    <lineage>
        <taxon>Bacteria</taxon>
        <taxon>Pseudomonadati</taxon>
        <taxon>Pseudomonadota</taxon>
        <taxon>Gammaproteobacteria</taxon>
        <taxon>Vibrionales</taxon>
        <taxon>Vibrionaceae</taxon>
        <taxon>Photobacterium</taxon>
    </lineage>
</organism>
<sequence length="943" mass="104484">MGIKRLVRLWGTILTILLLVACQRLPEPHPLKADSQWLQGQLDNGMQYHLRPVSGEPVSLRLLVHAGAVDETAEQAGYAHFLEHMAFLGSSGFDAKKVESLFADAGVSFGHDLNAFTTHDITSYQIDLPNNKRLDSAITWFSDIATGKLTLDPSLIENEKGAVFGEFRAAQRGDKPAELKVFEALLENSRYEGRDVLGTQESIHRLNRDGLMAFYRAHYLPQQTELIITGDINSKQLELMISRYFGEADLGVTEALVDQPVTTESEREGIAGLTSEPLFISGAAGQQAGIGLLLEFSDSQVTTDTEYQAVLLENAVLQAIGQRLKDRHIEAQSPLLNSFSGTSLIINRYIGEIVVEFSESERLAAQQFFAEELASLRDYGIGDAELATIKETWRNDIKSLDTQWLHKKAVDFSEDRLNALMVGKTQQPKEAVRSQLKQFVAQLDQESLNKAIKKYLGAANNKLVLLLTREENAEKAKATLALFQKQLSAEGKELLMASSSATFPLPEKGGEITSYEAIEPTTHRWTLENGIDVWLRQMPKAGGDVHLYLMSSGGMAALPPELYHAAKMVGPVFARSGLAGFTASEFDKLLLRHNTYLEPVIWETSHGLYSVTGKQELPFALSVLNQAMTSATVNEQQFTAVQHELAIEQDNWLSSPFGSFVSQVVGTLYPSESPMQTVTGDDFEQATPKQVQAVIDTLMRKKRNFTLVVSADIEVGEFNRMLRRYVAGISFEAESDTGAEITPVITDYRTGPKVSTASKKVMEAVDNTVNYEVNLFSQGEPKTTRDRFTSDLFYRLLDKRYRDELRNAQGLSYDPYVQLTWFDGSGEALVAFVVNAAPDKLNAVRISTQRVLEKARMGFTADEFAAAKSQLAADMKSRLTNPQEQALMLSSYLLFGADPQAAIHPEKIMSKLTLDEVNALSVRLIGKDTQQMEAMLTPREGSS</sequence>
<evidence type="ECO:0000256" key="7">
    <source>
        <dbReference type="ARBA" id="ARBA00023049"/>
    </source>
</evidence>
<accession>A0A444JPM1</accession>
<evidence type="ECO:0000259" key="10">
    <source>
        <dbReference type="Pfam" id="PF05193"/>
    </source>
</evidence>
<dbReference type="PROSITE" id="PS51257">
    <property type="entry name" value="PROKAR_LIPOPROTEIN"/>
    <property type="match status" value="1"/>
</dbReference>
<dbReference type="SUPFAM" id="SSF63411">
    <property type="entry name" value="LuxS/MPP-like metallohydrolase"/>
    <property type="match status" value="3"/>
</dbReference>
<dbReference type="Proteomes" id="UP000287563">
    <property type="component" value="Unassembled WGS sequence"/>
</dbReference>
<evidence type="ECO:0000313" key="11">
    <source>
        <dbReference type="EMBL" id="RWX55035.1"/>
    </source>
</evidence>
<evidence type="ECO:0000256" key="5">
    <source>
        <dbReference type="ARBA" id="ARBA00022801"/>
    </source>
</evidence>
<name>A0A444JPM1_9GAMM</name>
<dbReference type="InterPro" id="IPR007863">
    <property type="entry name" value="Peptidase_M16_C"/>
</dbReference>
<dbReference type="InterPro" id="IPR011765">
    <property type="entry name" value="Pept_M16_N"/>
</dbReference>
<dbReference type="OrthoDB" id="9811314at2"/>
<reference evidence="11 12" key="1">
    <citation type="submission" date="2018-11" db="EMBL/GenBank/DDBJ databases">
        <title>Photobacterium sp. BEI247 sp. nov., a marine bacterium isolated from Yongle Blue Hole in the South China Sea.</title>
        <authorList>
            <person name="Wang X."/>
        </authorList>
    </citation>
    <scope>NUCLEOTIDE SEQUENCE [LARGE SCALE GENOMIC DNA]</scope>
    <source>
        <strain evidence="12">BEI247</strain>
    </source>
</reference>
<dbReference type="GO" id="GO:0046872">
    <property type="term" value="F:metal ion binding"/>
    <property type="evidence" value="ECO:0007669"/>
    <property type="project" value="UniProtKB-KW"/>
</dbReference>
<protein>
    <submittedName>
        <fullName evidence="11">Insulinase family protein</fullName>
    </submittedName>
</protein>
<feature type="domain" description="Peptidase M16 N-terminal" evidence="9">
    <location>
        <begin position="58"/>
        <end position="187"/>
    </location>
</feature>
<keyword evidence="6" id="KW-0862">Zinc</keyword>
<dbReference type="RefSeq" id="WP_128784659.1">
    <property type="nucleotide sequence ID" value="NZ_RJLM01000005.1"/>
</dbReference>
<dbReference type="EMBL" id="RJLM01000005">
    <property type="protein sequence ID" value="RWX55035.1"/>
    <property type="molecule type" value="Genomic_DNA"/>
</dbReference>
<dbReference type="GO" id="GO:0004222">
    <property type="term" value="F:metalloendopeptidase activity"/>
    <property type="evidence" value="ECO:0007669"/>
    <property type="project" value="InterPro"/>
</dbReference>
<evidence type="ECO:0000256" key="3">
    <source>
        <dbReference type="ARBA" id="ARBA00022670"/>
    </source>
</evidence>
<evidence type="ECO:0000256" key="6">
    <source>
        <dbReference type="ARBA" id="ARBA00022833"/>
    </source>
</evidence>
<keyword evidence="7" id="KW-0482">Metalloprotease</keyword>
<dbReference type="InterPro" id="IPR050626">
    <property type="entry name" value="Peptidase_M16"/>
</dbReference>
<evidence type="ECO:0000313" key="12">
    <source>
        <dbReference type="Proteomes" id="UP000287563"/>
    </source>
</evidence>
<evidence type="ECO:0000256" key="2">
    <source>
        <dbReference type="ARBA" id="ARBA00007261"/>
    </source>
</evidence>
<comment type="cofactor">
    <cofactor evidence="1">
        <name>Zn(2+)</name>
        <dbReference type="ChEBI" id="CHEBI:29105"/>
    </cofactor>
</comment>
<evidence type="ECO:0000259" key="9">
    <source>
        <dbReference type="Pfam" id="PF00675"/>
    </source>
</evidence>
<comment type="caution">
    <text evidence="11">The sequence shown here is derived from an EMBL/GenBank/DDBJ whole genome shotgun (WGS) entry which is preliminary data.</text>
</comment>
<dbReference type="Pfam" id="PF05193">
    <property type="entry name" value="Peptidase_M16_C"/>
    <property type="match status" value="2"/>
</dbReference>
<dbReference type="GO" id="GO:0006508">
    <property type="term" value="P:proteolysis"/>
    <property type="evidence" value="ECO:0007669"/>
    <property type="project" value="UniProtKB-KW"/>
</dbReference>
<feature type="domain" description="Peptidase M16 C-terminal" evidence="10">
    <location>
        <begin position="206"/>
        <end position="391"/>
    </location>
</feature>
<keyword evidence="3" id="KW-0645">Protease</keyword>
<evidence type="ECO:0000256" key="1">
    <source>
        <dbReference type="ARBA" id="ARBA00001947"/>
    </source>
</evidence>
<dbReference type="Pfam" id="PF00675">
    <property type="entry name" value="Peptidase_M16"/>
    <property type="match status" value="1"/>
</dbReference>
<dbReference type="AlphaFoldDB" id="A0A444JPM1"/>
<evidence type="ECO:0000256" key="8">
    <source>
        <dbReference type="RuleBase" id="RU004447"/>
    </source>
</evidence>
<keyword evidence="4" id="KW-0479">Metal-binding</keyword>
<dbReference type="InterPro" id="IPR011249">
    <property type="entry name" value="Metalloenz_LuxS/M16"/>
</dbReference>
<keyword evidence="5" id="KW-0378">Hydrolase</keyword>
<gene>
    <name evidence="11" type="ORF">EDI28_14980</name>
</gene>
<dbReference type="PANTHER" id="PTHR43690:SF17">
    <property type="entry name" value="PROTEIN YHJJ"/>
    <property type="match status" value="1"/>
</dbReference>
<evidence type="ECO:0000256" key="4">
    <source>
        <dbReference type="ARBA" id="ARBA00022723"/>
    </source>
</evidence>
<keyword evidence="12" id="KW-1185">Reference proteome</keyword>
<feature type="domain" description="Peptidase M16 C-terminal" evidence="10">
    <location>
        <begin position="687"/>
        <end position="871"/>
    </location>
</feature>
<dbReference type="Gene3D" id="3.30.830.10">
    <property type="entry name" value="Metalloenzyme, LuxS/M16 peptidase-like"/>
    <property type="match status" value="4"/>
</dbReference>
<dbReference type="InterPro" id="IPR001431">
    <property type="entry name" value="Pept_M16_Zn_BS"/>
</dbReference>